<dbReference type="AlphaFoldDB" id="A0A837HUU9"/>
<organism evidence="1 2">
    <name type="scientific">Candidatus Nomurabacteria bacterium GW2011_GWC2_39_41</name>
    <dbReference type="NCBI Taxonomy" id="1618754"/>
    <lineage>
        <taxon>Bacteria</taxon>
        <taxon>Candidatus Nomuraibacteriota</taxon>
    </lineage>
</organism>
<gene>
    <name evidence="1" type="ORF">UT51_C0012G0002</name>
</gene>
<reference evidence="1 2" key="1">
    <citation type="journal article" date="2015" name="Nature">
        <title>rRNA introns, odd ribosomes, and small enigmatic genomes across a large radiation of phyla.</title>
        <authorList>
            <person name="Brown C.T."/>
            <person name="Hug L.A."/>
            <person name="Thomas B.C."/>
            <person name="Sharon I."/>
            <person name="Castelle C.J."/>
            <person name="Singh A."/>
            <person name="Wilkins M.J."/>
            <person name="Williams K.H."/>
            <person name="Banfield J.F."/>
        </authorList>
    </citation>
    <scope>NUCLEOTIDE SEQUENCE [LARGE SCALE GENOMIC DNA]</scope>
</reference>
<evidence type="ECO:0000313" key="1">
    <source>
        <dbReference type="EMBL" id="KKR19943.1"/>
    </source>
</evidence>
<name>A0A837HUU9_9BACT</name>
<dbReference type="Proteomes" id="UP000034656">
    <property type="component" value="Unassembled WGS sequence"/>
</dbReference>
<comment type="caution">
    <text evidence="1">The sequence shown here is derived from an EMBL/GenBank/DDBJ whole genome shotgun (WGS) entry which is preliminary data.</text>
</comment>
<dbReference type="EMBL" id="LBXB01000012">
    <property type="protein sequence ID" value="KKR19943.1"/>
    <property type="molecule type" value="Genomic_DNA"/>
</dbReference>
<proteinExistence type="predicted"/>
<protein>
    <submittedName>
        <fullName evidence="1">Uncharacterized protein</fullName>
    </submittedName>
</protein>
<sequence>MSSRLKMILPLCAVVLLAAGVAIPRYTVRDLVSVESRLESCISLATYLHYDNPLEREGKLNPNSSEFIKSIKPEMMEKVMNEIAATGLNQDKVENIA</sequence>
<accession>A0A837HUU9</accession>
<evidence type="ECO:0000313" key="2">
    <source>
        <dbReference type="Proteomes" id="UP000034656"/>
    </source>
</evidence>